<feature type="compositionally biased region" description="Polar residues" evidence="1">
    <location>
        <begin position="15"/>
        <end position="33"/>
    </location>
</feature>
<reference evidence="2 3" key="1">
    <citation type="submission" date="2018-10" db="EMBL/GenBank/DDBJ databases">
        <title>Genome assembly for a Yunnan-Guizhou Plateau 3E fish, Anabarilius grahami (Regan), and its evolutionary and genetic applications.</title>
        <authorList>
            <person name="Jiang W."/>
        </authorList>
    </citation>
    <scope>NUCLEOTIDE SEQUENCE [LARGE SCALE GENOMIC DNA]</scope>
    <source>
        <strain evidence="2">AG-KIZ</strain>
        <tissue evidence="2">Muscle</tissue>
    </source>
</reference>
<name>A0A3N0ZA84_ANAGA</name>
<keyword evidence="3" id="KW-1185">Reference proteome</keyword>
<dbReference type="AlphaFoldDB" id="A0A3N0ZA84"/>
<evidence type="ECO:0000256" key="1">
    <source>
        <dbReference type="SAM" id="MobiDB-lite"/>
    </source>
</evidence>
<dbReference type="EMBL" id="RJVU01001088">
    <property type="protein sequence ID" value="ROL55345.1"/>
    <property type="molecule type" value="Genomic_DNA"/>
</dbReference>
<evidence type="ECO:0000313" key="3">
    <source>
        <dbReference type="Proteomes" id="UP000281406"/>
    </source>
</evidence>
<feature type="region of interest" description="Disordered" evidence="1">
    <location>
        <begin position="12"/>
        <end position="117"/>
    </location>
</feature>
<accession>A0A3N0ZA84</accession>
<feature type="compositionally biased region" description="Polar residues" evidence="1">
    <location>
        <begin position="78"/>
        <end position="103"/>
    </location>
</feature>
<proteinExistence type="predicted"/>
<sequence>MLQICTKSLKDFGATSHSSSTARYRSKQQSSVQAGWVRGSHLRKSTAAANESRHRLNYDQWTETSEPVSVEEPKSVDHPSSSQASPTELRTAKQTLSTGQYTTRRGRVVKPPDRLCL</sequence>
<protein>
    <submittedName>
        <fullName evidence="2">Uncharacterized protein</fullName>
    </submittedName>
</protein>
<gene>
    <name evidence="2" type="ORF">DPX16_22821</name>
</gene>
<comment type="caution">
    <text evidence="2">The sequence shown here is derived from an EMBL/GenBank/DDBJ whole genome shotgun (WGS) entry which is preliminary data.</text>
</comment>
<evidence type="ECO:0000313" key="2">
    <source>
        <dbReference type="EMBL" id="ROL55345.1"/>
    </source>
</evidence>
<organism evidence="2 3">
    <name type="scientific">Anabarilius grahami</name>
    <name type="common">Kanglang fish</name>
    <name type="synonym">Barilius grahami</name>
    <dbReference type="NCBI Taxonomy" id="495550"/>
    <lineage>
        <taxon>Eukaryota</taxon>
        <taxon>Metazoa</taxon>
        <taxon>Chordata</taxon>
        <taxon>Craniata</taxon>
        <taxon>Vertebrata</taxon>
        <taxon>Euteleostomi</taxon>
        <taxon>Actinopterygii</taxon>
        <taxon>Neopterygii</taxon>
        <taxon>Teleostei</taxon>
        <taxon>Ostariophysi</taxon>
        <taxon>Cypriniformes</taxon>
        <taxon>Xenocyprididae</taxon>
        <taxon>Xenocypridinae</taxon>
        <taxon>Xenocypridinae incertae sedis</taxon>
        <taxon>Anabarilius</taxon>
    </lineage>
</organism>
<dbReference type="Proteomes" id="UP000281406">
    <property type="component" value="Unassembled WGS sequence"/>
</dbReference>